<dbReference type="OrthoDB" id="194358at2759"/>
<protein>
    <recommendedName>
        <fullName evidence="4">Fungal N-terminal domain-containing protein</fullName>
    </recommendedName>
</protein>
<reference evidence="2" key="1">
    <citation type="journal article" date="2021" name="Nat. Commun.">
        <title>Genetic determinants of endophytism in the Arabidopsis root mycobiome.</title>
        <authorList>
            <person name="Mesny F."/>
            <person name="Miyauchi S."/>
            <person name="Thiergart T."/>
            <person name="Pickel B."/>
            <person name="Atanasova L."/>
            <person name="Karlsson M."/>
            <person name="Huettel B."/>
            <person name="Barry K.W."/>
            <person name="Haridas S."/>
            <person name="Chen C."/>
            <person name="Bauer D."/>
            <person name="Andreopoulos W."/>
            <person name="Pangilinan J."/>
            <person name="LaButti K."/>
            <person name="Riley R."/>
            <person name="Lipzen A."/>
            <person name="Clum A."/>
            <person name="Drula E."/>
            <person name="Henrissat B."/>
            <person name="Kohler A."/>
            <person name="Grigoriev I.V."/>
            <person name="Martin F.M."/>
            <person name="Hacquard S."/>
        </authorList>
    </citation>
    <scope>NUCLEOTIDE SEQUENCE</scope>
    <source>
        <strain evidence="2">MPI-SDFR-AT-0068</strain>
    </source>
</reference>
<comment type="caution">
    <text evidence="2">The sequence shown here is derived from an EMBL/GenBank/DDBJ whole genome shotgun (WGS) entry which is preliminary data.</text>
</comment>
<dbReference type="AlphaFoldDB" id="A0A8K0RZX0"/>
<dbReference type="Proteomes" id="UP000813427">
    <property type="component" value="Unassembled WGS sequence"/>
</dbReference>
<evidence type="ECO:0008006" key="4">
    <source>
        <dbReference type="Google" id="ProtNLM"/>
    </source>
</evidence>
<name>A0A8K0RZX0_9HYPO</name>
<proteinExistence type="predicted"/>
<feature type="region of interest" description="Disordered" evidence="1">
    <location>
        <begin position="68"/>
        <end position="89"/>
    </location>
</feature>
<evidence type="ECO:0000313" key="2">
    <source>
        <dbReference type="EMBL" id="KAH7251033.1"/>
    </source>
</evidence>
<organism evidence="2 3">
    <name type="scientific">Fusarium tricinctum</name>
    <dbReference type="NCBI Taxonomy" id="61284"/>
    <lineage>
        <taxon>Eukaryota</taxon>
        <taxon>Fungi</taxon>
        <taxon>Dikarya</taxon>
        <taxon>Ascomycota</taxon>
        <taxon>Pezizomycotina</taxon>
        <taxon>Sordariomycetes</taxon>
        <taxon>Hypocreomycetidae</taxon>
        <taxon>Hypocreales</taxon>
        <taxon>Nectriaceae</taxon>
        <taxon>Fusarium</taxon>
        <taxon>Fusarium tricinctum species complex</taxon>
    </lineage>
</organism>
<gene>
    <name evidence="2" type="ORF">BKA59DRAFT_452272</name>
</gene>
<feature type="compositionally biased region" description="Basic and acidic residues" evidence="1">
    <location>
        <begin position="118"/>
        <end position="137"/>
    </location>
</feature>
<feature type="region of interest" description="Disordered" evidence="1">
    <location>
        <begin position="115"/>
        <end position="144"/>
    </location>
</feature>
<accession>A0A8K0RZX0</accession>
<evidence type="ECO:0000256" key="1">
    <source>
        <dbReference type="SAM" id="MobiDB-lite"/>
    </source>
</evidence>
<keyword evidence="3" id="KW-1185">Reference proteome</keyword>
<sequence>MEAVSLAASIAGLVTLADLVFRAAVKYHKSVKDAPKEVEALVDEVKDLSLLLHNLSLVEYGLAAQPDPAAQANARPPKPLHLQQCQKSPEASPVWLTGLRGRFWPAEIARPLEMAVQHQRDERDAASYRSPQADHQHCPYSPVD</sequence>
<dbReference type="EMBL" id="JAGPXF010000003">
    <property type="protein sequence ID" value="KAH7251033.1"/>
    <property type="molecule type" value="Genomic_DNA"/>
</dbReference>
<evidence type="ECO:0000313" key="3">
    <source>
        <dbReference type="Proteomes" id="UP000813427"/>
    </source>
</evidence>